<name>A0ABV9GW54_9BURK</name>
<proteinExistence type="predicted"/>
<feature type="transmembrane region" description="Helical" evidence="3">
    <location>
        <begin position="6"/>
        <end position="29"/>
    </location>
</feature>
<dbReference type="InterPro" id="IPR000160">
    <property type="entry name" value="GGDEF_dom"/>
</dbReference>
<keyword evidence="5" id="KW-0808">Transferase</keyword>
<dbReference type="EC" id="2.7.7.65" evidence="1"/>
<comment type="caution">
    <text evidence="5">The sequence shown here is derived from an EMBL/GenBank/DDBJ whole genome shotgun (WGS) entry which is preliminary data.</text>
</comment>
<dbReference type="SUPFAM" id="SSF55073">
    <property type="entry name" value="Nucleotide cyclase"/>
    <property type="match status" value="1"/>
</dbReference>
<dbReference type="PROSITE" id="PS50887">
    <property type="entry name" value="GGDEF"/>
    <property type="match status" value="1"/>
</dbReference>
<keyword evidence="3" id="KW-0812">Transmembrane</keyword>
<feature type="transmembrane region" description="Helical" evidence="3">
    <location>
        <begin position="184"/>
        <end position="216"/>
    </location>
</feature>
<gene>
    <name evidence="5" type="ORF">ACFO3A_04570</name>
</gene>
<dbReference type="InterPro" id="IPR043128">
    <property type="entry name" value="Rev_trsase/Diguanyl_cyclase"/>
</dbReference>
<dbReference type="NCBIfam" id="TIGR00254">
    <property type="entry name" value="GGDEF"/>
    <property type="match status" value="1"/>
</dbReference>
<evidence type="ECO:0000256" key="2">
    <source>
        <dbReference type="ARBA" id="ARBA00034247"/>
    </source>
</evidence>
<protein>
    <recommendedName>
        <fullName evidence="1">diguanylate cyclase</fullName>
        <ecNumber evidence="1">2.7.7.65</ecNumber>
    </recommendedName>
</protein>
<evidence type="ECO:0000313" key="5">
    <source>
        <dbReference type="EMBL" id="MFC4621480.1"/>
    </source>
</evidence>
<dbReference type="RefSeq" id="WP_377724382.1">
    <property type="nucleotide sequence ID" value="NZ_JBHSEW010000003.1"/>
</dbReference>
<feature type="transmembrane region" description="Helical" evidence="3">
    <location>
        <begin position="68"/>
        <end position="86"/>
    </location>
</feature>
<keyword evidence="3" id="KW-1133">Transmembrane helix</keyword>
<dbReference type="CDD" id="cd01949">
    <property type="entry name" value="GGDEF"/>
    <property type="match status" value="1"/>
</dbReference>
<evidence type="ECO:0000256" key="1">
    <source>
        <dbReference type="ARBA" id="ARBA00012528"/>
    </source>
</evidence>
<feature type="domain" description="GGDEF" evidence="4">
    <location>
        <begin position="250"/>
        <end position="381"/>
    </location>
</feature>
<feature type="transmembrane region" description="Helical" evidence="3">
    <location>
        <begin position="153"/>
        <end position="172"/>
    </location>
</feature>
<evidence type="ECO:0000259" key="4">
    <source>
        <dbReference type="PROSITE" id="PS50887"/>
    </source>
</evidence>
<sequence length="381" mass="41776">MDAVASLYFSLIVPVCLWLLALVCAGVWWGMGRPAYLPWYACASFFGGIGLAAQTVIPAADYAPMAPFLSPSYTLAIIGLTWALALRLKIVMSWRWTLVVGLLIELLIVYFSWGRESLSARLVVMALGLSALLLQLLPGLLRLRWRALSFVDRGLVCGYGVYTLFVIVRPVLLFSDPESFGQPFALGVSLIWLITLYGSIIMGIGFTGFFLAAAGLDSVQQLRNERDQDPLTGLLNRRALLAPWPELATSGAVIALCDLDHFKRINDTWGHPTGDAVLQTLAALLTANVRPSDRVGRYGGEEFVLVLHGVTLTAAISRLEFVRTQMEHTTWPTLPPGTSVTLSLGAVELRPQETLEEAIARADVQLYAAKQGGRNRLCWQE</sequence>
<dbReference type="PANTHER" id="PTHR45138:SF9">
    <property type="entry name" value="DIGUANYLATE CYCLASE DGCM-RELATED"/>
    <property type="match status" value="1"/>
</dbReference>
<keyword evidence="6" id="KW-1185">Reference proteome</keyword>
<dbReference type="Proteomes" id="UP001595967">
    <property type="component" value="Unassembled WGS sequence"/>
</dbReference>
<dbReference type="InterPro" id="IPR029787">
    <property type="entry name" value="Nucleotide_cyclase"/>
</dbReference>
<evidence type="ECO:0000313" key="6">
    <source>
        <dbReference type="Proteomes" id="UP001595967"/>
    </source>
</evidence>
<feature type="transmembrane region" description="Helical" evidence="3">
    <location>
        <begin position="36"/>
        <end position="56"/>
    </location>
</feature>
<feature type="transmembrane region" description="Helical" evidence="3">
    <location>
        <begin position="93"/>
        <end position="113"/>
    </location>
</feature>
<dbReference type="EMBL" id="JBHSEW010000003">
    <property type="protein sequence ID" value="MFC4621480.1"/>
    <property type="molecule type" value="Genomic_DNA"/>
</dbReference>
<feature type="transmembrane region" description="Helical" evidence="3">
    <location>
        <begin position="119"/>
        <end position="141"/>
    </location>
</feature>
<dbReference type="PANTHER" id="PTHR45138">
    <property type="entry name" value="REGULATORY COMPONENTS OF SENSORY TRANSDUCTION SYSTEM"/>
    <property type="match status" value="1"/>
</dbReference>
<dbReference type="InterPro" id="IPR050469">
    <property type="entry name" value="Diguanylate_Cyclase"/>
</dbReference>
<organism evidence="5 6">
    <name type="scientific">Comamonas nitrativorans</name>
    <dbReference type="NCBI Taxonomy" id="108437"/>
    <lineage>
        <taxon>Bacteria</taxon>
        <taxon>Pseudomonadati</taxon>
        <taxon>Pseudomonadota</taxon>
        <taxon>Betaproteobacteria</taxon>
        <taxon>Burkholderiales</taxon>
        <taxon>Comamonadaceae</taxon>
        <taxon>Comamonas</taxon>
    </lineage>
</organism>
<accession>A0ABV9GW54</accession>
<keyword evidence="5" id="KW-0548">Nucleotidyltransferase</keyword>
<dbReference type="Gene3D" id="3.30.70.270">
    <property type="match status" value="1"/>
</dbReference>
<comment type="catalytic activity">
    <reaction evidence="2">
        <text>2 GTP = 3',3'-c-di-GMP + 2 diphosphate</text>
        <dbReference type="Rhea" id="RHEA:24898"/>
        <dbReference type="ChEBI" id="CHEBI:33019"/>
        <dbReference type="ChEBI" id="CHEBI:37565"/>
        <dbReference type="ChEBI" id="CHEBI:58805"/>
        <dbReference type="EC" id="2.7.7.65"/>
    </reaction>
</comment>
<reference evidence="6" key="1">
    <citation type="journal article" date="2019" name="Int. J. Syst. Evol. Microbiol.">
        <title>The Global Catalogue of Microorganisms (GCM) 10K type strain sequencing project: providing services to taxonomists for standard genome sequencing and annotation.</title>
        <authorList>
            <consortium name="The Broad Institute Genomics Platform"/>
            <consortium name="The Broad Institute Genome Sequencing Center for Infectious Disease"/>
            <person name="Wu L."/>
            <person name="Ma J."/>
        </authorList>
    </citation>
    <scope>NUCLEOTIDE SEQUENCE [LARGE SCALE GENOMIC DNA]</scope>
    <source>
        <strain evidence="6">JCM 11650</strain>
    </source>
</reference>
<dbReference type="SMART" id="SM00267">
    <property type="entry name" value="GGDEF"/>
    <property type="match status" value="1"/>
</dbReference>
<keyword evidence="3" id="KW-0472">Membrane</keyword>
<dbReference type="GO" id="GO:0052621">
    <property type="term" value="F:diguanylate cyclase activity"/>
    <property type="evidence" value="ECO:0007669"/>
    <property type="project" value="UniProtKB-EC"/>
</dbReference>
<dbReference type="Pfam" id="PF00990">
    <property type="entry name" value="GGDEF"/>
    <property type="match status" value="1"/>
</dbReference>
<evidence type="ECO:0000256" key="3">
    <source>
        <dbReference type="SAM" id="Phobius"/>
    </source>
</evidence>